<accession>A0AA47P149</accession>
<reference evidence="3" key="1">
    <citation type="journal article" date="2023" name="Front. Mar. Sci.">
        <title>A new Merluccius polli reference genome to investigate the effects of global change in West African waters.</title>
        <authorList>
            <person name="Mateo J.L."/>
            <person name="Blanco-Fernandez C."/>
            <person name="Garcia-Vazquez E."/>
            <person name="Machado-Schiaffino G."/>
        </authorList>
    </citation>
    <scope>NUCLEOTIDE SEQUENCE</scope>
    <source>
        <strain evidence="3">C29</strain>
        <tissue evidence="3">Fin</tissue>
    </source>
</reference>
<name>A0AA47P149_MERPO</name>
<dbReference type="InterPro" id="IPR008906">
    <property type="entry name" value="HATC_C_dom"/>
</dbReference>
<evidence type="ECO:0000256" key="1">
    <source>
        <dbReference type="SAM" id="MobiDB-lite"/>
    </source>
</evidence>
<dbReference type="GO" id="GO:0046983">
    <property type="term" value="F:protein dimerization activity"/>
    <property type="evidence" value="ECO:0007669"/>
    <property type="project" value="InterPro"/>
</dbReference>
<dbReference type="AlphaFoldDB" id="A0AA47P149"/>
<evidence type="ECO:0000313" key="4">
    <source>
        <dbReference type="Proteomes" id="UP001174136"/>
    </source>
</evidence>
<dbReference type="SUPFAM" id="SSF53098">
    <property type="entry name" value="Ribonuclease H-like"/>
    <property type="match status" value="1"/>
</dbReference>
<protein>
    <submittedName>
        <fullName evidence="3">Zinc finger BED domain-containing protein 1</fullName>
    </submittedName>
</protein>
<organism evidence="3 4">
    <name type="scientific">Merluccius polli</name>
    <name type="common">Benguela hake</name>
    <name type="synonym">Merluccius cadenati</name>
    <dbReference type="NCBI Taxonomy" id="89951"/>
    <lineage>
        <taxon>Eukaryota</taxon>
        <taxon>Metazoa</taxon>
        <taxon>Chordata</taxon>
        <taxon>Craniata</taxon>
        <taxon>Vertebrata</taxon>
        <taxon>Euteleostomi</taxon>
        <taxon>Actinopterygii</taxon>
        <taxon>Neopterygii</taxon>
        <taxon>Teleostei</taxon>
        <taxon>Neoteleostei</taxon>
        <taxon>Acanthomorphata</taxon>
        <taxon>Zeiogadaria</taxon>
        <taxon>Gadariae</taxon>
        <taxon>Gadiformes</taxon>
        <taxon>Gadoidei</taxon>
        <taxon>Merlucciidae</taxon>
        <taxon>Merluccius</taxon>
    </lineage>
</organism>
<dbReference type="PANTHER" id="PTHR47611:SF3">
    <property type="entry name" value="HAT C-TERMINAL DIMERISATION DOMAIN-CONTAINING PROTEIN"/>
    <property type="match status" value="1"/>
</dbReference>
<gene>
    <name evidence="3" type="primary">ZBED1_42</name>
    <name evidence="3" type="ORF">N1851_014123</name>
</gene>
<proteinExistence type="predicted"/>
<dbReference type="InterPro" id="IPR012337">
    <property type="entry name" value="RNaseH-like_sf"/>
</dbReference>
<keyword evidence="4" id="KW-1185">Reference proteome</keyword>
<dbReference type="Proteomes" id="UP001174136">
    <property type="component" value="Unassembled WGS sequence"/>
</dbReference>
<dbReference type="Pfam" id="PF05699">
    <property type="entry name" value="Dimer_Tnp_hAT"/>
    <property type="match status" value="1"/>
</dbReference>
<evidence type="ECO:0000259" key="2">
    <source>
        <dbReference type="Pfam" id="PF05699"/>
    </source>
</evidence>
<evidence type="ECO:0000313" key="3">
    <source>
        <dbReference type="EMBL" id="KAK0146551.1"/>
    </source>
</evidence>
<dbReference type="PANTHER" id="PTHR47611">
    <property type="entry name" value="HAT DIMERISATION DOMAIN, C-TERMINAL"/>
    <property type="match status" value="1"/>
</dbReference>
<feature type="region of interest" description="Disordered" evidence="1">
    <location>
        <begin position="14"/>
        <end position="39"/>
    </location>
</feature>
<dbReference type="EMBL" id="JAOPHQ010002567">
    <property type="protein sequence ID" value="KAK0146551.1"/>
    <property type="molecule type" value="Genomic_DNA"/>
</dbReference>
<feature type="domain" description="HAT C-terminal dimerisation" evidence="2">
    <location>
        <begin position="41"/>
        <end position="108"/>
    </location>
</feature>
<comment type="caution">
    <text evidence="3">The sequence shown here is derived from an EMBL/GenBank/DDBJ whole genome shotgun (WGS) entry which is preliminary data.</text>
</comment>
<sequence>MEKEIKMELLLKPEAVQLPPDSPVDPRGAGAASKRNRRDLKKDPLAWWSQHEEQLPILAHFAKKYLCITASSCASERIFSTSGNICSPRRSRLTEEHLEMLVFLAKNLKTKGLSKK</sequence>